<accession>K0RY53</accession>
<sequence>MTLFDRDPQLSILKHFLLPDFGLAPLETDLNGRHPIIIGGPALGESATIQNNNNNNNNNRSQRIKNAPVAAAFPTRRMKSNKSQEAQSCQSTEVWLERFLNLERPDIDCIDSRWGGNGRSHINRIGRQRIHNLMRLFVDVGVDSQSIKKTNFLQLRLAPHEYAHLLRSYPSVLTHSLERRLRPVTAFLQEEIGGGTDNWSAWRKVLYRYPRVYSYSVENKLRPNSDFFLSDEVGLSRPELSQVVGRFPPNLWLDTADLREKLVFLSSRLDLTEDELRGMIVSFVLGLSVENNLVPKMNFFLDPAPRGLGGDTSISSSDDCVHCRLKKNQLKELVLYQPALLAYSLDKRLKPRVRQLENANISFCYAPKNLMSFTDNKFAAWIENQTSTWSISESDR</sequence>
<keyword evidence="4" id="KW-1185">Reference proteome</keyword>
<evidence type="ECO:0000313" key="3">
    <source>
        <dbReference type="EMBL" id="EJK57945.1"/>
    </source>
</evidence>
<name>K0RY53_THAOC</name>
<dbReference type="PANTHER" id="PTHR13068">
    <property type="entry name" value="CGI-12 PROTEIN-RELATED"/>
    <property type="match status" value="1"/>
</dbReference>
<dbReference type="Pfam" id="PF02536">
    <property type="entry name" value="mTERF"/>
    <property type="match status" value="2"/>
</dbReference>
<proteinExistence type="inferred from homology"/>
<evidence type="ECO:0000256" key="2">
    <source>
        <dbReference type="ARBA" id="ARBA00022946"/>
    </source>
</evidence>
<comment type="caution">
    <text evidence="3">The sequence shown here is derived from an EMBL/GenBank/DDBJ whole genome shotgun (WGS) entry which is preliminary data.</text>
</comment>
<gene>
    <name evidence="3" type="ORF">THAOC_21969</name>
</gene>
<dbReference type="InterPro" id="IPR003690">
    <property type="entry name" value="MTERF"/>
</dbReference>
<dbReference type="OrthoDB" id="187447at2759"/>
<reference evidence="3 4" key="1">
    <citation type="journal article" date="2012" name="Genome Biol.">
        <title>Genome and low-iron response of an oceanic diatom adapted to chronic iron limitation.</title>
        <authorList>
            <person name="Lommer M."/>
            <person name="Specht M."/>
            <person name="Roy A.S."/>
            <person name="Kraemer L."/>
            <person name="Andreson R."/>
            <person name="Gutowska M.A."/>
            <person name="Wolf J."/>
            <person name="Bergner S.V."/>
            <person name="Schilhabel M.B."/>
            <person name="Klostermeier U.C."/>
            <person name="Beiko R.G."/>
            <person name="Rosenstiel P."/>
            <person name="Hippler M."/>
            <person name="Laroche J."/>
        </authorList>
    </citation>
    <scope>NUCLEOTIDE SEQUENCE [LARGE SCALE GENOMIC DNA]</scope>
    <source>
        <strain evidence="3 4">CCMP1005</strain>
    </source>
</reference>
<keyword evidence="2" id="KW-0809">Transit peptide</keyword>
<dbReference type="SMART" id="SM00733">
    <property type="entry name" value="Mterf"/>
    <property type="match status" value="4"/>
</dbReference>
<organism evidence="3 4">
    <name type="scientific">Thalassiosira oceanica</name>
    <name type="common">Marine diatom</name>
    <dbReference type="NCBI Taxonomy" id="159749"/>
    <lineage>
        <taxon>Eukaryota</taxon>
        <taxon>Sar</taxon>
        <taxon>Stramenopiles</taxon>
        <taxon>Ochrophyta</taxon>
        <taxon>Bacillariophyta</taxon>
        <taxon>Coscinodiscophyceae</taxon>
        <taxon>Thalassiosirophycidae</taxon>
        <taxon>Thalassiosirales</taxon>
        <taxon>Thalassiosiraceae</taxon>
        <taxon>Thalassiosira</taxon>
    </lineage>
</organism>
<dbReference type="InterPro" id="IPR038538">
    <property type="entry name" value="MTERF_sf"/>
</dbReference>
<dbReference type="AlphaFoldDB" id="K0RY53"/>
<dbReference type="Gene3D" id="1.25.70.10">
    <property type="entry name" value="Transcription termination factor 3, mitochondrial"/>
    <property type="match status" value="1"/>
</dbReference>
<comment type="similarity">
    <text evidence="1">Belongs to the mTERF family.</text>
</comment>
<dbReference type="eggNOG" id="KOG1267">
    <property type="taxonomic scope" value="Eukaryota"/>
</dbReference>
<dbReference type="Proteomes" id="UP000266841">
    <property type="component" value="Unassembled WGS sequence"/>
</dbReference>
<evidence type="ECO:0000313" key="4">
    <source>
        <dbReference type="Proteomes" id="UP000266841"/>
    </source>
</evidence>
<dbReference type="PANTHER" id="PTHR13068:SF151">
    <property type="entry name" value="TRANSCRIPTION TERMINATION FACTOR MTERF9, CHLOROPLASTIC"/>
    <property type="match status" value="1"/>
</dbReference>
<evidence type="ECO:0000256" key="1">
    <source>
        <dbReference type="ARBA" id="ARBA00007692"/>
    </source>
</evidence>
<dbReference type="EMBL" id="AGNL01026622">
    <property type="protein sequence ID" value="EJK57945.1"/>
    <property type="molecule type" value="Genomic_DNA"/>
</dbReference>
<dbReference type="OMA" id="NANISFC"/>
<protein>
    <submittedName>
        <fullName evidence="3">Uncharacterized protein</fullName>
    </submittedName>
</protein>
<dbReference type="GO" id="GO:0003676">
    <property type="term" value="F:nucleic acid binding"/>
    <property type="evidence" value="ECO:0007669"/>
    <property type="project" value="InterPro"/>
</dbReference>